<dbReference type="GO" id="GO:0031956">
    <property type="term" value="F:medium-chain fatty acid-CoA ligase activity"/>
    <property type="evidence" value="ECO:0007669"/>
    <property type="project" value="TreeGrafter"/>
</dbReference>
<evidence type="ECO:0008006" key="7">
    <source>
        <dbReference type="Google" id="ProtNLM"/>
    </source>
</evidence>
<organism evidence="5 6">
    <name type="scientific">Oceanicoccus sagamiensis</name>
    <dbReference type="NCBI Taxonomy" id="716816"/>
    <lineage>
        <taxon>Bacteria</taxon>
        <taxon>Pseudomonadati</taxon>
        <taxon>Pseudomonadota</taxon>
        <taxon>Gammaproteobacteria</taxon>
        <taxon>Cellvibrionales</taxon>
        <taxon>Spongiibacteraceae</taxon>
        <taxon>Oceanicoccus</taxon>
    </lineage>
</organism>
<dbReference type="AlphaFoldDB" id="A0A1X9N7B1"/>
<evidence type="ECO:0000259" key="3">
    <source>
        <dbReference type="Pfam" id="PF00501"/>
    </source>
</evidence>
<keyword evidence="6" id="KW-1185">Reference proteome</keyword>
<reference evidence="5 6" key="1">
    <citation type="submission" date="2016-11" db="EMBL/GenBank/DDBJ databases">
        <title>Trade-off between light-utilization and light-protection in marine flavobacteria.</title>
        <authorList>
            <person name="Kumagai Y."/>
        </authorList>
    </citation>
    <scope>NUCLEOTIDE SEQUENCE [LARGE SCALE GENOMIC DNA]</scope>
    <source>
        <strain evidence="5 6">NBRC 107125</strain>
    </source>
</reference>
<dbReference type="InterPro" id="IPR045851">
    <property type="entry name" value="AMP-bd_C_sf"/>
</dbReference>
<dbReference type="InterPro" id="IPR000873">
    <property type="entry name" value="AMP-dep_synth/lig_dom"/>
</dbReference>
<dbReference type="PANTHER" id="PTHR43201">
    <property type="entry name" value="ACYL-COA SYNTHETASE"/>
    <property type="match status" value="1"/>
</dbReference>
<evidence type="ECO:0000313" key="5">
    <source>
        <dbReference type="EMBL" id="ARN73091.1"/>
    </source>
</evidence>
<dbReference type="SUPFAM" id="SSF56801">
    <property type="entry name" value="Acetyl-CoA synthetase-like"/>
    <property type="match status" value="1"/>
</dbReference>
<dbReference type="Gene3D" id="3.40.50.12780">
    <property type="entry name" value="N-terminal domain of ligase-like"/>
    <property type="match status" value="1"/>
</dbReference>
<dbReference type="InterPro" id="IPR025110">
    <property type="entry name" value="AMP-bd_C"/>
</dbReference>
<evidence type="ECO:0000259" key="4">
    <source>
        <dbReference type="Pfam" id="PF13193"/>
    </source>
</evidence>
<dbReference type="FunFam" id="3.30.300.30:FF:000008">
    <property type="entry name" value="2,3-dihydroxybenzoate-AMP ligase"/>
    <property type="match status" value="1"/>
</dbReference>
<dbReference type="KEGG" id="osg:BST96_02590"/>
<comment type="similarity">
    <text evidence="1">Belongs to the ATP-dependent AMP-binding enzyme family.</text>
</comment>
<name>A0A1X9N7B1_9GAMM</name>
<dbReference type="STRING" id="716816.BST96_02590"/>
<dbReference type="Pfam" id="PF13193">
    <property type="entry name" value="AMP-binding_C"/>
    <property type="match status" value="1"/>
</dbReference>
<proteinExistence type="inferred from homology"/>
<dbReference type="Gene3D" id="3.30.300.30">
    <property type="match status" value="1"/>
</dbReference>
<evidence type="ECO:0000313" key="6">
    <source>
        <dbReference type="Proteomes" id="UP000193450"/>
    </source>
</evidence>
<dbReference type="EMBL" id="CP019343">
    <property type="protein sequence ID" value="ARN73091.1"/>
    <property type="molecule type" value="Genomic_DNA"/>
</dbReference>
<evidence type="ECO:0000256" key="1">
    <source>
        <dbReference type="ARBA" id="ARBA00006432"/>
    </source>
</evidence>
<protein>
    <recommendedName>
        <fullName evidence="7">AMP-dependent synthetase</fullName>
    </recommendedName>
</protein>
<dbReference type="Proteomes" id="UP000193450">
    <property type="component" value="Chromosome"/>
</dbReference>
<dbReference type="Pfam" id="PF00501">
    <property type="entry name" value="AMP-binding"/>
    <property type="match status" value="1"/>
</dbReference>
<evidence type="ECO:0000256" key="2">
    <source>
        <dbReference type="ARBA" id="ARBA00022598"/>
    </source>
</evidence>
<accession>A0A1X9N7B1</accession>
<dbReference type="GO" id="GO:0006631">
    <property type="term" value="P:fatty acid metabolic process"/>
    <property type="evidence" value="ECO:0007669"/>
    <property type="project" value="TreeGrafter"/>
</dbReference>
<dbReference type="OrthoDB" id="9803968at2"/>
<dbReference type="InterPro" id="IPR042099">
    <property type="entry name" value="ANL_N_sf"/>
</dbReference>
<sequence>MHYNILDYFNFHVTESPSLPCLIEGDTSVSYQDLDRLSDALLNDINKLGLKSEDRIALLAKNSIDLVVAVIASIKSGHVFVPLNYRLSLPEINYILKDSQARSLMVCADFASDELTDLCNQLGVKSYPLDYSSLDAHQLITAAATSVSEDLCQMYTSGTTGQPKGVVSGHRQLFELVVTNALMPPKLNSQQPSLLLMPLFHAVGLGQLFINLVNGKPTVILQDFDPDLALALVDRHQIEDTIVAPIMLQAFVALLSAGSIHNVTSLKRMVYGASSIDSQLLKKAMSVFSADFLQGYGMTELSGGAIFLTAEDHKKAIAGKEHILKSAGRPAPGVRVITVDADKNPLPANESGEIAIYSRTLMNGYWNNQQATSEVVEDGWYYTGDAGYIDEEGYVYICDRIKDMVISGGENIYPLEVERVLNKHPDIVESSVIGIPDKTYGETLLAVCVSKVADTLDEKEVIAFCRDQLAGYKIPRKFSLVTSLPRNAAGKIQKAVLRETHTE</sequence>
<feature type="domain" description="AMP-dependent synthetase/ligase" evidence="3">
    <location>
        <begin position="13"/>
        <end position="366"/>
    </location>
</feature>
<gene>
    <name evidence="5" type="ORF">BST96_02590</name>
</gene>
<keyword evidence="2" id="KW-0436">Ligase</keyword>
<feature type="domain" description="AMP-binding enzyme C-terminal" evidence="4">
    <location>
        <begin position="416"/>
        <end position="491"/>
    </location>
</feature>
<dbReference type="RefSeq" id="WP_085757186.1">
    <property type="nucleotide sequence ID" value="NZ_CP019343.1"/>
</dbReference>
<dbReference type="PANTHER" id="PTHR43201:SF5">
    <property type="entry name" value="MEDIUM-CHAIN ACYL-COA LIGASE ACSF2, MITOCHONDRIAL"/>
    <property type="match status" value="1"/>
</dbReference>